<gene>
    <name evidence="1" type="ORF">F2Q69_00006915</name>
</gene>
<accession>A0A8S9P140</accession>
<protein>
    <submittedName>
        <fullName evidence="1">Uncharacterized protein</fullName>
    </submittedName>
</protein>
<organism evidence="1 2">
    <name type="scientific">Brassica cretica</name>
    <name type="common">Mustard</name>
    <dbReference type="NCBI Taxonomy" id="69181"/>
    <lineage>
        <taxon>Eukaryota</taxon>
        <taxon>Viridiplantae</taxon>
        <taxon>Streptophyta</taxon>
        <taxon>Embryophyta</taxon>
        <taxon>Tracheophyta</taxon>
        <taxon>Spermatophyta</taxon>
        <taxon>Magnoliopsida</taxon>
        <taxon>eudicotyledons</taxon>
        <taxon>Gunneridae</taxon>
        <taxon>Pentapetalae</taxon>
        <taxon>rosids</taxon>
        <taxon>malvids</taxon>
        <taxon>Brassicales</taxon>
        <taxon>Brassicaceae</taxon>
        <taxon>Brassiceae</taxon>
        <taxon>Brassica</taxon>
    </lineage>
</organism>
<evidence type="ECO:0000313" key="2">
    <source>
        <dbReference type="Proteomes" id="UP000712600"/>
    </source>
</evidence>
<dbReference type="AlphaFoldDB" id="A0A8S9P140"/>
<sequence length="139" mass="15435">MRLFGDGYRDAERRSAVCRIVWRLRPAIVDRLSRSLEVLINRLRACVTEHIFGGVFGMLMGSVVQRVCTSLGLLFDPWLLYIGGDGCHNLVSERGSVPGWRSADTIARGLISFSNHYAELVHGLICDVSVTTQFQAIAP</sequence>
<dbReference type="EMBL" id="QGKX02001521">
    <property type="protein sequence ID" value="KAF3509706.1"/>
    <property type="molecule type" value="Genomic_DNA"/>
</dbReference>
<dbReference type="Proteomes" id="UP000712600">
    <property type="component" value="Unassembled WGS sequence"/>
</dbReference>
<comment type="caution">
    <text evidence="1">The sequence shown here is derived from an EMBL/GenBank/DDBJ whole genome shotgun (WGS) entry which is preliminary data.</text>
</comment>
<evidence type="ECO:0000313" key="1">
    <source>
        <dbReference type="EMBL" id="KAF3509706.1"/>
    </source>
</evidence>
<proteinExistence type="predicted"/>
<reference evidence="1" key="1">
    <citation type="submission" date="2019-12" db="EMBL/GenBank/DDBJ databases">
        <title>Genome sequencing and annotation of Brassica cretica.</title>
        <authorList>
            <person name="Studholme D.J."/>
            <person name="Sarris P."/>
        </authorList>
    </citation>
    <scope>NUCLEOTIDE SEQUENCE</scope>
    <source>
        <strain evidence="1">PFS-109/04</strain>
        <tissue evidence="1">Leaf</tissue>
    </source>
</reference>
<name>A0A8S9P140_BRACR</name>